<feature type="transmembrane region" description="Helical" evidence="1">
    <location>
        <begin position="177"/>
        <end position="199"/>
    </location>
</feature>
<protein>
    <submittedName>
        <fullName evidence="2">Uncharacterized protein</fullName>
    </submittedName>
</protein>
<keyword evidence="3" id="KW-1185">Reference proteome</keyword>
<evidence type="ECO:0000313" key="2">
    <source>
        <dbReference type="EMBL" id="UXI67906.1"/>
    </source>
</evidence>
<evidence type="ECO:0000313" key="3">
    <source>
        <dbReference type="Proteomes" id="UP001064632"/>
    </source>
</evidence>
<reference evidence="2" key="1">
    <citation type="submission" date="2022-09" db="EMBL/GenBank/DDBJ databases">
        <title>Tahibacter sp. nov., isolated from a fresh water.</title>
        <authorList>
            <person name="Baek J.H."/>
            <person name="Lee J.K."/>
            <person name="Kim J.M."/>
            <person name="Jeon C.O."/>
        </authorList>
    </citation>
    <scope>NUCLEOTIDE SEQUENCE</scope>
    <source>
        <strain evidence="2">W38</strain>
    </source>
</reference>
<feature type="transmembrane region" description="Helical" evidence="1">
    <location>
        <begin position="211"/>
        <end position="232"/>
    </location>
</feature>
<organism evidence="2 3">
    <name type="scientific">Tahibacter amnicola</name>
    <dbReference type="NCBI Taxonomy" id="2976241"/>
    <lineage>
        <taxon>Bacteria</taxon>
        <taxon>Pseudomonadati</taxon>
        <taxon>Pseudomonadota</taxon>
        <taxon>Gammaproteobacteria</taxon>
        <taxon>Lysobacterales</taxon>
        <taxon>Rhodanobacteraceae</taxon>
        <taxon>Tahibacter</taxon>
    </lineage>
</organism>
<dbReference type="RefSeq" id="WP_261694875.1">
    <property type="nucleotide sequence ID" value="NZ_CP104694.1"/>
</dbReference>
<accession>A0ABY6BE84</accession>
<sequence>MRILRTGLLILGFGGALLFLAALLVSYAAPLRIESAARGLIERELVARTQAAIDNAGQNKAVNAVMAWGQRIGAAAGVESTAVRDAVTRTVSDIVTRMQDPACPCRTRIVVAVESWGNGVLESAGAIKERVTQFVEAKYQQTVASLLREFRLFCTANGLVLLCLGLAVVIRRKADVQLLPVALMLTLAATITAYWYLFAQDWLHTIVFSDYVGLGYFAYLGLAFAGLCDIILNRARITVRVLNRILEMIGSAASSLAPC</sequence>
<evidence type="ECO:0000256" key="1">
    <source>
        <dbReference type="SAM" id="Phobius"/>
    </source>
</evidence>
<name>A0ABY6BE84_9GAMM</name>
<keyword evidence="1" id="KW-0472">Membrane</keyword>
<keyword evidence="1" id="KW-0812">Transmembrane</keyword>
<gene>
    <name evidence="2" type="ORF">N4264_24785</name>
</gene>
<proteinExistence type="predicted"/>
<dbReference type="Proteomes" id="UP001064632">
    <property type="component" value="Chromosome"/>
</dbReference>
<feature type="transmembrane region" description="Helical" evidence="1">
    <location>
        <begin position="150"/>
        <end position="170"/>
    </location>
</feature>
<dbReference type="EMBL" id="CP104694">
    <property type="protein sequence ID" value="UXI67906.1"/>
    <property type="molecule type" value="Genomic_DNA"/>
</dbReference>
<keyword evidence="1" id="KW-1133">Transmembrane helix</keyword>